<sequence length="403" mass="43261">MASSRIVPLLSQGHAALARARHFGFAGSSLNGVVSLSRSGVAMHTRQNSTMKAVVFDGNGAGIDTQRQRPKLDEDSVIVRPVAVALNPTDWKNVRYKRAKPGCIVGCDYAGIVEAVGSAVQKSWRPGDRIFGCAHGANPVNPDGGVFAEVAVVKGDLQMRIPEGMDFTQAATLGLGTITVGQGLYQKAMQLDLPSASAPSERNRHEHVLIYGGGTSTAALAIQFAKLSGYSVITICGEESFDYVKRLGADLALDYRDADVGAKVRRYTDNKLRYAWDTIGAEGTARICGDALTDSPDLSPAYGTINPKQCPRSDVKSTTTVMYTVFGKDIQFGSDLMPGSKEDFEFGKKFYGIAEGLIRRGLVKPHRHRLAAGGLEGIPKGLKDLEDGKVRGEKLVYLVNKQP</sequence>
<evidence type="ECO:0000259" key="3">
    <source>
        <dbReference type="SMART" id="SM00829"/>
    </source>
</evidence>
<dbReference type="OrthoDB" id="48317at2759"/>
<proteinExistence type="inferred from homology"/>
<protein>
    <recommendedName>
        <fullName evidence="3">Enoyl reductase (ER) domain-containing protein</fullName>
    </recommendedName>
</protein>
<dbReference type="InterPro" id="IPR047122">
    <property type="entry name" value="Trans-enoyl_RdTase-like"/>
</dbReference>
<dbReference type="InterPro" id="IPR013154">
    <property type="entry name" value="ADH-like_N"/>
</dbReference>
<dbReference type="AlphaFoldDB" id="A0A507BDA1"/>
<dbReference type="PANTHER" id="PTHR45348">
    <property type="entry name" value="HYPOTHETICAL OXIDOREDUCTASE (EUROFUNG)"/>
    <property type="match status" value="1"/>
</dbReference>
<gene>
    <name evidence="4" type="ORF">E0L32_002998</name>
</gene>
<dbReference type="FunCoup" id="A0A507BDA1">
    <property type="interactions" value="253"/>
</dbReference>
<dbReference type="PANTHER" id="PTHR45348:SF2">
    <property type="entry name" value="ZINC-TYPE ALCOHOL DEHYDROGENASE-LIKE PROTEIN C2E1P3.01"/>
    <property type="match status" value="1"/>
</dbReference>
<dbReference type="Pfam" id="PF00107">
    <property type="entry name" value="ADH_zinc_N"/>
    <property type="match status" value="1"/>
</dbReference>
<dbReference type="SMART" id="SM00829">
    <property type="entry name" value="PKS_ER"/>
    <property type="match status" value="1"/>
</dbReference>
<feature type="domain" description="Enoyl reductase (ER)" evidence="3">
    <location>
        <begin position="49"/>
        <end position="396"/>
    </location>
</feature>
<dbReference type="InParanoid" id="A0A507BDA1"/>
<accession>A0A507BDA1</accession>
<evidence type="ECO:0000313" key="5">
    <source>
        <dbReference type="Proteomes" id="UP000319257"/>
    </source>
</evidence>
<dbReference type="InterPro" id="IPR013149">
    <property type="entry name" value="ADH-like_C"/>
</dbReference>
<comment type="similarity">
    <text evidence="1">Belongs to the zinc-containing alcohol dehydrogenase family.</text>
</comment>
<keyword evidence="5" id="KW-1185">Reference proteome</keyword>
<dbReference type="SUPFAM" id="SSF50129">
    <property type="entry name" value="GroES-like"/>
    <property type="match status" value="1"/>
</dbReference>
<dbReference type="InterPro" id="IPR020843">
    <property type="entry name" value="ER"/>
</dbReference>
<comment type="caution">
    <text evidence="4">The sequence shown here is derived from an EMBL/GenBank/DDBJ whole genome shotgun (WGS) entry which is preliminary data.</text>
</comment>
<dbReference type="GO" id="GO:0016651">
    <property type="term" value="F:oxidoreductase activity, acting on NAD(P)H"/>
    <property type="evidence" value="ECO:0007669"/>
    <property type="project" value="InterPro"/>
</dbReference>
<dbReference type="SUPFAM" id="SSF51735">
    <property type="entry name" value="NAD(P)-binding Rossmann-fold domains"/>
    <property type="match status" value="1"/>
</dbReference>
<dbReference type="Pfam" id="PF08240">
    <property type="entry name" value="ADH_N"/>
    <property type="match status" value="1"/>
</dbReference>
<dbReference type="InterPro" id="IPR036291">
    <property type="entry name" value="NAD(P)-bd_dom_sf"/>
</dbReference>
<name>A0A507BDA1_9PEZI</name>
<dbReference type="RefSeq" id="XP_030999608.1">
    <property type="nucleotide sequence ID" value="XM_031137250.1"/>
</dbReference>
<dbReference type="Gene3D" id="3.40.50.720">
    <property type="entry name" value="NAD(P)-binding Rossmann-like Domain"/>
    <property type="match status" value="1"/>
</dbReference>
<organism evidence="4 5">
    <name type="scientific">Thyridium curvatum</name>
    <dbReference type="NCBI Taxonomy" id="1093900"/>
    <lineage>
        <taxon>Eukaryota</taxon>
        <taxon>Fungi</taxon>
        <taxon>Dikarya</taxon>
        <taxon>Ascomycota</taxon>
        <taxon>Pezizomycotina</taxon>
        <taxon>Sordariomycetes</taxon>
        <taxon>Sordariomycetidae</taxon>
        <taxon>Thyridiales</taxon>
        <taxon>Thyridiaceae</taxon>
        <taxon>Thyridium</taxon>
    </lineage>
</organism>
<keyword evidence="2" id="KW-0560">Oxidoreductase</keyword>
<dbReference type="STRING" id="1093900.A0A507BDA1"/>
<dbReference type="Gene3D" id="3.90.180.10">
    <property type="entry name" value="Medium-chain alcohol dehydrogenases, catalytic domain"/>
    <property type="match status" value="1"/>
</dbReference>
<dbReference type="GeneID" id="41970445"/>
<reference evidence="4 5" key="1">
    <citation type="submission" date="2019-06" db="EMBL/GenBank/DDBJ databases">
        <title>Draft genome sequence of the filamentous fungus Phialemoniopsis curvata isolated from diesel fuel.</title>
        <authorList>
            <person name="Varaljay V.A."/>
            <person name="Lyon W.J."/>
            <person name="Crouch A.L."/>
            <person name="Drake C.E."/>
            <person name="Hollomon J.M."/>
            <person name="Nadeau L.J."/>
            <person name="Nunn H.S."/>
            <person name="Stevenson B.S."/>
            <person name="Bojanowski C.L."/>
            <person name="Crookes-Goodson W.J."/>
        </authorList>
    </citation>
    <scope>NUCLEOTIDE SEQUENCE [LARGE SCALE GENOMIC DNA]</scope>
    <source>
        <strain evidence="4 5">D216</strain>
    </source>
</reference>
<dbReference type="Proteomes" id="UP000319257">
    <property type="component" value="Unassembled WGS sequence"/>
</dbReference>
<evidence type="ECO:0000313" key="4">
    <source>
        <dbReference type="EMBL" id="TPX17897.1"/>
    </source>
</evidence>
<dbReference type="CDD" id="cd08249">
    <property type="entry name" value="enoyl_reductase_like"/>
    <property type="match status" value="1"/>
</dbReference>
<dbReference type="EMBL" id="SKBQ01000012">
    <property type="protein sequence ID" value="TPX17897.1"/>
    <property type="molecule type" value="Genomic_DNA"/>
</dbReference>
<evidence type="ECO:0000256" key="2">
    <source>
        <dbReference type="ARBA" id="ARBA00023002"/>
    </source>
</evidence>
<dbReference type="InterPro" id="IPR011032">
    <property type="entry name" value="GroES-like_sf"/>
</dbReference>
<evidence type="ECO:0000256" key="1">
    <source>
        <dbReference type="ARBA" id="ARBA00008072"/>
    </source>
</evidence>